<proteinExistence type="inferred from homology"/>
<dbReference type="Pfam" id="PF02578">
    <property type="entry name" value="Cu-oxidase_4"/>
    <property type="match status" value="1"/>
</dbReference>
<evidence type="ECO:0000256" key="5">
    <source>
        <dbReference type="ARBA" id="ARBA00022801"/>
    </source>
</evidence>
<comment type="catalytic activity">
    <reaction evidence="8">
        <text>adenosine + phosphate = alpha-D-ribose 1-phosphate + adenine</text>
        <dbReference type="Rhea" id="RHEA:27642"/>
        <dbReference type="ChEBI" id="CHEBI:16335"/>
        <dbReference type="ChEBI" id="CHEBI:16708"/>
        <dbReference type="ChEBI" id="CHEBI:43474"/>
        <dbReference type="ChEBI" id="CHEBI:57720"/>
        <dbReference type="EC" id="2.4.2.1"/>
    </reaction>
    <physiologicalReaction direction="left-to-right" evidence="8">
        <dbReference type="Rhea" id="RHEA:27643"/>
    </physiologicalReaction>
</comment>
<dbReference type="InterPro" id="IPR003730">
    <property type="entry name" value="Cu_polyphenol_OxRdtase"/>
</dbReference>
<keyword evidence="5" id="KW-0378">Hydrolase</keyword>
<comment type="similarity">
    <text evidence="2 10">Belongs to the purine nucleoside phosphorylase YfiH/LACC1 family.</text>
</comment>
<dbReference type="Proteomes" id="UP000503096">
    <property type="component" value="Chromosome"/>
</dbReference>
<evidence type="ECO:0000256" key="3">
    <source>
        <dbReference type="ARBA" id="ARBA00022679"/>
    </source>
</evidence>
<evidence type="ECO:0000313" key="11">
    <source>
        <dbReference type="EMBL" id="QJR15488.1"/>
    </source>
</evidence>
<dbReference type="CDD" id="cd16833">
    <property type="entry name" value="YfiH"/>
    <property type="match status" value="1"/>
</dbReference>
<dbReference type="PANTHER" id="PTHR30616:SF2">
    <property type="entry name" value="PURINE NUCLEOSIDE PHOSPHORYLASE LACC1"/>
    <property type="match status" value="1"/>
</dbReference>
<reference evidence="11 12" key="1">
    <citation type="submission" date="2020-04" db="EMBL/GenBank/DDBJ databases">
        <title>Usitatibacter rugosus gen. nov., sp. nov. and Usitatibacter palustris sp. nov., novel members of Usitatibacteraceae fam. nov. within the order Nitrosomonadales isolated from soil.</title>
        <authorList>
            <person name="Huber K.J."/>
            <person name="Neumann-Schaal M."/>
            <person name="Geppert A."/>
            <person name="Luckner M."/>
            <person name="Wanner G."/>
            <person name="Overmann J."/>
        </authorList>
    </citation>
    <scope>NUCLEOTIDE SEQUENCE [LARGE SCALE GENOMIC DNA]</scope>
    <source>
        <strain evidence="11 12">Swamp67</strain>
    </source>
</reference>
<organism evidence="11 12">
    <name type="scientific">Usitatibacter palustris</name>
    <dbReference type="NCBI Taxonomy" id="2732487"/>
    <lineage>
        <taxon>Bacteria</taxon>
        <taxon>Pseudomonadati</taxon>
        <taxon>Pseudomonadota</taxon>
        <taxon>Betaproteobacteria</taxon>
        <taxon>Nitrosomonadales</taxon>
        <taxon>Usitatibacteraceae</taxon>
        <taxon>Usitatibacter</taxon>
    </lineage>
</organism>
<keyword evidence="6" id="KW-0862">Zinc</keyword>
<dbReference type="InParanoid" id="A0A6M4H9G3"/>
<evidence type="ECO:0000313" key="12">
    <source>
        <dbReference type="Proteomes" id="UP000503096"/>
    </source>
</evidence>
<evidence type="ECO:0000256" key="9">
    <source>
        <dbReference type="ARBA" id="ARBA00049893"/>
    </source>
</evidence>
<dbReference type="EMBL" id="CP053073">
    <property type="protein sequence ID" value="QJR15488.1"/>
    <property type="molecule type" value="Genomic_DNA"/>
</dbReference>
<keyword evidence="4" id="KW-0479">Metal-binding</keyword>
<protein>
    <recommendedName>
        <fullName evidence="10">Purine nucleoside phosphorylase</fullName>
    </recommendedName>
</protein>
<evidence type="ECO:0000256" key="7">
    <source>
        <dbReference type="ARBA" id="ARBA00047989"/>
    </source>
</evidence>
<comment type="catalytic activity">
    <reaction evidence="1">
        <text>inosine + phosphate = alpha-D-ribose 1-phosphate + hypoxanthine</text>
        <dbReference type="Rhea" id="RHEA:27646"/>
        <dbReference type="ChEBI" id="CHEBI:17368"/>
        <dbReference type="ChEBI" id="CHEBI:17596"/>
        <dbReference type="ChEBI" id="CHEBI:43474"/>
        <dbReference type="ChEBI" id="CHEBI:57720"/>
        <dbReference type="EC" id="2.4.2.1"/>
    </reaction>
    <physiologicalReaction direction="left-to-right" evidence="1">
        <dbReference type="Rhea" id="RHEA:27647"/>
    </physiologicalReaction>
</comment>
<dbReference type="InterPro" id="IPR011324">
    <property type="entry name" value="Cytotoxic_necrot_fac-like_cat"/>
</dbReference>
<dbReference type="SUPFAM" id="SSF64438">
    <property type="entry name" value="CNF1/YfiH-like putative cysteine hydrolases"/>
    <property type="match status" value="1"/>
</dbReference>
<dbReference type="GO" id="GO:0016787">
    <property type="term" value="F:hydrolase activity"/>
    <property type="evidence" value="ECO:0007669"/>
    <property type="project" value="UniProtKB-KW"/>
</dbReference>
<evidence type="ECO:0000256" key="2">
    <source>
        <dbReference type="ARBA" id="ARBA00007353"/>
    </source>
</evidence>
<sequence>MSLPRDWIVPEWPAPANVRAFVTTRAGGVSEGEYGTMNLGLSSGDDRERVSRNRLTVVGHLPEMPQWLAQHHGVTTVRLENLGAEEVPRADAAITAIPGRVCAVLTADCMPLLLCNDTGTQVAVVHAGWRGMAAGVIESAVAAMGIDTSRMLAWMGPTIGPGAFEVGPEVREAFMAVEARAAEAFAPHVPGKYLADLYTLARQRLGRCGVTQVFGGGFCTFTERERFFSYRRVKESGRLGSFIWMAN</sequence>
<dbReference type="AlphaFoldDB" id="A0A6M4H9G3"/>
<evidence type="ECO:0000256" key="4">
    <source>
        <dbReference type="ARBA" id="ARBA00022723"/>
    </source>
</evidence>
<comment type="catalytic activity">
    <reaction evidence="7">
        <text>adenosine + H2O + H(+) = inosine + NH4(+)</text>
        <dbReference type="Rhea" id="RHEA:24408"/>
        <dbReference type="ChEBI" id="CHEBI:15377"/>
        <dbReference type="ChEBI" id="CHEBI:15378"/>
        <dbReference type="ChEBI" id="CHEBI:16335"/>
        <dbReference type="ChEBI" id="CHEBI:17596"/>
        <dbReference type="ChEBI" id="CHEBI:28938"/>
        <dbReference type="EC" id="3.5.4.4"/>
    </reaction>
    <physiologicalReaction direction="left-to-right" evidence="7">
        <dbReference type="Rhea" id="RHEA:24409"/>
    </physiologicalReaction>
</comment>
<evidence type="ECO:0000256" key="6">
    <source>
        <dbReference type="ARBA" id="ARBA00022833"/>
    </source>
</evidence>
<accession>A0A6M4H9G3</accession>
<name>A0A6M4H9G3_9PROT</name>
<dbReference type="RefSeq" id="WP_171162807.1">
    <property type="nucleotide sequence ID" value="NZ_CP053073.1"/>
</dbReference>
<dbReference type="Gene3D" id="3.60.140.10">
    <property type="entry name" value="CNF1/YfiH-like putative cysteine hydrolases"/>
    <property type="match status" value="1"/>
</dbReference>
<dbReference type="KEGG" id="upl:DSM104440_02309"/>
<dbReference type="FunCoup" id="A0A6M4H9G3">
    <property type="interactions" value="444"/>
</dbReference>
<dbReference type="GO" id="GO:0016491">
    <property type="term" value="F:oxidoreductase activity"/>
    <property type="evidence" value="ECO:0007669"/>
    <property type="project" value="UniProtKB-KW"/>
</dbReference>
<keyword evidence="11" id="KW-0560">Oxidoreductase</keyword>
<evidence type="ECO:0000256" key="10">
    <source>
        <dbReference type="RuleBase" id="RU361274"/>
    </source>
</evidence>
<evidence type="ECO:0000256" key="1">
    <source>
        <dbReference type="ARBA" id="ARBA00000553"/>
    </source>
</evidence>
<dbReference type="InterPro" id="IPR038371">
    <property type="entry name" value="Cu_polyphenol_OxRdtase_sf"/>
</dbReference>
<keyword evidence="12" id="KW-1185">Reference proteome</keyword>
<dbReference type="GO" id="GO:0017061">
    <property type="term" value="F:S-methyl-5-thioadenosine phosphorylase activity"/>
    <property type="evidence" value="ECO:0007669"/>
    <property type="project" value="UniProtKB-EC"/>
</dbReference>
<dbReference type="NCBIfam" id="TIGR00726">
    <property type="entry name" value="peptidoglycan editing factor PgeF"/>
    <property type="match status" value="1"/>
</dbReference>
<gene>
    <name evidence="11" type="primary">yfiH</name>
    <name evidence="11" type="ORF">DSM104440_02309</name>
</gene>
<comment type="catalytic activity">
    <reaction evidence="9">
        <text>S-methyl-5'-thioadenosine + phosphate = 5-(methylsulfanyl)-alpha-D-ribose 1-phosphate + adenine</text>
        <dbReference type="Rhea" id="RHEA:11852"/>
        <dbReference type="ChEBI" id="CHEBI:16708"/>
        <dbReference type="ChEBI" id="CHEBI:17509"/>
        <dbReference type="ChEBI" id="CHEBI:43474"/>
        <dbReference type="ChEBI" id="CHEBI:58533"/>
        <dbReference type="EC" id="2.4.2.28"/>
    </reaction>
    <physiologicalReaction direction="left-to-right" evidence="9">
        <dbReference type="Rhea" id="RHEA:11853"/>
    </physiologicalReaction>
</comment>
<evidence type="ECO:0000256" key="8">
    <source>
        <dbReference type="ARBA" id="ARBA00048968"/>
    </source>
</evidence>
<dbReference type="GO" id="GO:0005507">
    <property type="term" value="F:copper ion binding"/>
    <property type="evidence" value="ECO:0007669"/>
    <property type="project" value="TreeGrafter"/>
</dbReference>
<dbReference type="PANTHER" id="PTHR30616">
    <property type="entry name" value="UNCHARACTERIZED PROTEIN YFIH"/>
    <property type="match status" value="1"/>
</dbReference>
<keyword evidence="3" id="KW-0808">Transferase</keyword>